<dbReference type="Proteomes" id="UP001166286">
    <property type="component" value="Unassembled WGS sequence"/>
</dbReference>
<proteinExistence type="inferred from homology"/>
<dbReference type="AlphaFoldDB" id="A0AA39R3H8"/>
<dbReference type="SUPFAM" id="SSF51735">
    <property type="entry name" value="NAD(P)-binding Rossmann-fold domains"/>
    <property type="match status" value="1"/>
</dbReference>
<dbReference type="FunFam" id="3.40.50.720:FF:000191">
    <property type="entry name" value="Methylglyoxal reductase (NADPH-dependent)"/>
    <property type="match status" value="1"/>
</dbReference>
<dbReference type="Gene3D" id="3.40.50.720">
    <property type="entry name" value="NAD(P)-binding Rossmann-like Domain"/>
    <property type="match status" value="1"/>
</dbReference>
<dbReference type="CDD" id="cd05227">
    <property type="entry name" value="AR_SDR_e"/>
    <property type="match status" value="1"/>
</dbReference>
<dbReference type="InterPro" id="IPR036291">
    <property type="entry name" value="NAD(P)-bd_dom_sf"/>
</dbReference>
<evidence type="ECO:0000313" key="4">
    <source>
        <dbReference type="EMBL" id="KAK0513391.1"/>
    </source>
</evidence>
<dbReference type="Pfam" id="PF01370">
    <property type="entry name" value="Epimerase"/>
    <property type="match status" value="1"/>
</dbReference>
<sequence>MSAVKNKPQLILLTGASGFVAAHVLNSLLQHGYNVRGTVRSEASASKVRKTHSHRLNGDDSRLSFAIVQDVAKPGAFDEAVKGVDGVIHTASPFQMQVDNNERDLLDPAIKGTTEILKAIRKNAPQVKRVVITSSFASIVDPMQGIRPGYTYSEKDWNPVTYEQAKSGDGGTAYCASKTFAEKAAWDFVEAEQPNFDLATICPPMVYGPLDHDASLDHLNTSSADIFRFMNGSQKEVGQTAFPAFVDVRDVGEAHVKAYENPQSCRWLVTSGNFQYSDVCEILKRTLPEYANNIPEPTSTPKVRTYAVDNSHARDDLGIHFTSLDQTISDTAKSLARLQEQAA</sequence>
<accession>A0AA39R3H8</accession>
<evidence type="ECO:0000313" key="5">
    <source>
        <dbReference type="Proteomes" id="UP001166286"/>
    </source>
</evidence>
<comment type="caution">
    <text evidence="4">The sequence shown here is derived from an EMBL/GenBank/DDBJ whole genome shotgun (WGS) entry which is preliminary data.</text>
</comment>
<gene>
    <name evidence="4" type="ORF">JMJ35_004377</name>
</gene>
<dbReference type="GO" id="GO:0016616">
    <property type="term" value="F:oxidoreductase activity, acting on the CH-OH group of donors, NAD or NADP as acceptor"/>
    <property type="evidence" value="ECO:0007669"/>
    <property type="project" value="TreeGrafter"/>
</dbReference>
<dbReference type="PANTHER" id="PTHR10366">
    <property type="entry name" value="NAD DEPENDENT EPIMERASE/DEHYDRATASE"/>
    <property type="match status" value="1"/>
</dbReference>
<dbReference type="EMBL" id="JAFEKC020000008">
    <property type="protein sequence ID" value="KAK0513391.1"/>
    <property type="molecule type" value="Genomic_DNA"/>
</dbReference>
<dbReference type="PANTHER" id="PTHR10366:SF564">
    <property type="entry name" value="STEROL-4-ALPHA-CARBOXYLATE 3-DEHYDROGENASE, DECARBOXYLATING"/>
    <property type="match status" value="1"/>
</dbReference>
<keyword evidence="1" id="KW-0560">Oxidoreductase</keyword>
<evidence type="ECO:0000256" key="1">
    <source>
        <dbReference type="ARBA" id="ARBA00023002"/>
    </source>
</evidence>
<comment type="similarity">
    <text evidence="2">Belongs to the NAD(P)-dependent epimerase/dehydratase family. Dihydroflavonol-4-reductase subfamily.</text>
</comment>
<evidence type="ECO:0000259" key="3">
    <source>
        <dbReference type="Pfam" id="PF01370"/>
    </source>
</evidence>
<dbReference type="InterPro" id="IPR001509">
    <property type="entry name" value="Epimerase_deHydtase"/>
</dbReference>
<evidence type="ECO:0000256" key="2">
    <source>
        <dbReference type="ARBA" id="ARBA00023445"/>
    </source>
</evidence>
<reference evidence="4" key="1">
    <citation type="submission" date="2023-03" db="EMBL/GenBank/DDBJ databases">
        <title>Complete genome of Cladonia borealis.</title>
        <authorList>
            <person name="Park H."/>
        </authorList>
    </citation>
    <scope>NUCLEOTIDE SEQUENCE</scope>
    <source>
        <strain evidence="4">ANT050790</strain>
    </source>
</reference>
<organism evidence="4 5">
    <name type="scientific">Cladonia borealis</name>
    <dbReference type="NCBI Taxonomy" id="184061"/>
    <lineage>
        <taxon>Eukaryota</taxon>
        <taxon>Fungi</taxon>
        <taxon>Dikarya</taxon>
        <taxon>Ascomycota</taxon>
        <taxon>Pezizomycotina</taxon>
        <taxon>Lecanoromycetes</taxon>
        <taxon>OSLEUM clade</taxon>
        <taxon>Lecanoromycetidae</taxon>
        <taxon>Lecanorales</taxon>
        <taxon>Lecanorineae</taxon>
        <taxon>Cladoniaceae</taxon>
        <taxon>Cladonia</taxon>
    </lineage>
</organism>
<name>A0AA39R3H8_9LECA</name>
<dbReference type="InterPro" id="IPR050425">
    <property type="entry name" value="NAD(P)_dehydrat-like"/>
</dbReference>
<protein>
    <recommendedName>
        <fullName evidence="3">NAD-dependent epimerase/dehydratase domain-containing protein</fullName>
    </recommendedName>
</protein>
<feature type="domain" description="NAD-dependent epimerase/dehydratase" evidence="3">
    <location>
        <begin position="11"/>
        <end position="264"/>
    </location>
</feature>
<keyword evidence="5" id="KW-1185">Reference proteome</keyword>